<dbReference type="InterPro" id="IPR002477">
    <property type="entry name" value="Peptidoglycan-bd-like"/>
</dbReference>
<dbReference type="PANTHER" id="PTHR35894">
    <property type="entry name" value="GENERAL SECRETION PATHWAY PROTEIN A-RELATED"/>
    <property type="match status" value="1"/>
</dbReference>
<reference evidence="4" key="1">
    <citation type="journal article" date="2019" name="Int. J. Syst. Evol. Microbiol.">
        <title>The Global Catalogue of Microorganisms (GCM) 10K type strain sequencing project: providing services to taxonomists for standard genome sequencing and annotation.</title>
        <authorList>
            <consortium name="The Broad Institute Genomics Platform"/>
            <consortium name="The Broad Institute Genome Sequencing Center for Infectious Disease"/>
            <person name="Wu L."/>
            <person name="Ma J."/>
        </authorList>
    </citation>
    <scope>NUCLEOTIDE SEQUENCE [LARGE SCALE GENOMIC DNA]</scope>
    <source>
        <strain evidence="4">JCM 17551</strain>
    </source>
</reference>
<name>A0ABP7N1U3_9GAMM</name>
<sequence>MYNEYFGLTDRPFSIAPDPRYLYMSDQHREALAHLTYGVQQDGGFILLTGEVGTGKTTVCRCFLKQLDDHIDVAYIVNPKQTALELLESMCDDLGIARVEDDVSIKSLTDMITGRLLSNHAAGKNTVLLIDEAQNLSVDVLEQLRLLTNLETDQKKLLQIILLGQPELLDLLARPELRQLSQRVTARFHMGRLDRKDIIPYVRHRLAVAGCRMALFPDSTAKIIEKASGGVPRLINLICDRTLLGVYSSNGNSATVKILRKAAKEVLGEQKGETSYSYLNLKTLLGGVVVLQLAIMLYWFGSSLGTQKAEKLVSVTKAELQPVAPYVAADAITMANELEQDVLEALFNTKAYTGLGRLWGINGLPNQWRQLCETLSTTRVSCGIKNIDVTALGKMNRPFVASMLFQGRIEEILVSGMSDAGDFSVVINSDLTEKVITKDVFEQLWTGKVHYLWLKPEVNDVLLKPGDVHPYIQQVRNFLVDKGEGIDSDLYDQALSQQVKAFQRRSGVDSDGVIGPETIMLLNTFIEPVPVLNDMNRKTKRADSTAKESQEQLSVVNGEQG</sequence>
<dbReference type="CDD" id="cd00009">
    <property type="entry name" value="AAA"/>
    <property type="match status" value="1"/>
</dbReference>
<feature type="compositionally biased region" description="Basic and acidic residues" evidence="1">
    <location>
        <begin position="539"/>
        <end position="550"/>
    </location>
</feature>
<keyword evidence="4" id="KW-1185">Reference proteome</keyword>
<dbReference type="SUPFAM" id="SSF52540">
    <property type="entry name" value="P-loop containing nucleoside triphosphate hydrolases"/>
    <property type="match status" value="1"/>
</dbReference>
<feature type="domain" description="AAA+ ATPase" evidence="2">
    <location>
        <begin position="42"/>
        <end position="194"/>
    </location>
</feature>
<dbReference type="Proteomes" id="UP001501565">
    <property type="component" value="Unassembled WGS sequence"/>
</dbReference>
<evidence type="ECO:0000313" key="3">
    <source>
        <dbReference type="EMBL" id="GAA3934870.1"/>
    </source>
</evidence>
<dbReference type="InterPro" id="IPR049945">
    <property type="entry name" value="AAA_22"/>
</dbReference>
<dbReference type="Pfam" id="PF01471">
    <property type="entry name" value="PG_binding_1"/>
    <property type="match status" value="1"/>
</dbReference>
<dbReference type="Gene3D" id="3.40.50.300">
    <property type="entry name" value="P-loop containing nucleotide triphosphate hydrolases"/>
    <property type="match status" value="1"/>
</dbReference>
<dbReference type="InterPro" id="IPR003593">
    <property type="entry name" value="AAA+_ATPase"/>
</dbReference>
<feature type="compositionally biased region" description="Polar residues" evidence="1">
    <location>
        <begin position="551"/>
        <end position="561"/>
    </location>
</feature>
<feature type="region of interest" description="Disordered" evidence="1">
    <location>
        <begin position="539"/>
        <end position="561"/>
    </location>
</feature>
<organism evidence="3 4">
    <name type="scientific">Litoribacillus peritrichatus</name>
    <dbReference type="NCBI Taxonomy" id="718191"/>
    <lineage>
        <taxon>Bacteria</taxon>
        <taxon>Pseudomonadati</taxon>
        <taxon>Pseudomonadota</taxon>
        <taxon>Gammaproteobacteria</taxon>
        <taxon>Oceanospirillales</taxon>
        <taxon>Oceanospirillaceae</taxon>
        <taxon>Litoribacillus</taxon>
    </lineage>
</organism>
<dbReference type="InterPro" id="IPR052026">
    <property type="entry name" value="ExeA_AAA_ATPase_DNA-bind"/>
</dbReference>
<dbReference type="Gene3D" id="1.10.101.10">
    <property type="entry name" value="PGBD-like superfamily/PGBD"/>
    <property type="match status" value="1"/>
</dbReference>
<gene>
    <name evidence="3" type="ORF">GCM10022277_34290</name>
</gene>
<protein>
    <submittedName>
        <fullName evidence="3">ExeA family protein</fullName>
    </submittedName>
</protein>
<dbReference type="InterPro" id="IPR027417">
    <property type="entry name" value="P-loop_NTPase"/>
</dbReference>
<evidence type="ECO:0000313" key="4">
    <source>
        <dbReference type="Proteomes" id="UP001501565"/>
    </source>
</evidence>
<dbReference type="InterPro" id="IPR036365">
    <property type="entry name" value="PGBD-like_sf"/>
</dbReference>
<evidence type="ECO:0000256" key="1">
    <source>
        <dbReference type="SAM" id="MobiDB-lite"/>
    </source>
</evidence>
<dbReference type="Pfam" id="PF13401">
    <property type="entry name" value="AAA_22"/>
    <property type="match status" value="1"/>
</dbReference>
<dbReference type="PANTHER" id="PTHR35894:SF1">
    <property type="entry name" value="PHOSPHORIBULOKINASE _ URIDINE KINASE FAMILY"/>
    <property type="match status" value="1"/>
</dbReference>
<dbReference type="EMBL" id="BAABBN010000012">
    <property type="protein sequence ID" value="GAA3934870.1"/>
    <property type="molecule type" value="Genomic_DNA"/>
</dbReference>
<comment type="caution">
    <text evidence="3">The sequence shown here is derived from an EMBL/GenBank/DDBJ whole genome shotgun (WGS) entry which is preliminary data.</text>
</comment>
<dbReference type="SMART" id="SM00382">
    <property type="entry name" value="AAA"/>
    <property type="match status" value="1"/>
</dbReference>
<dbReference type="InterPro" id="IPR036366">
    <property type="entry name" value="PGBDSf"/>
</dbReference>
<dbReference type="Gene3D" id="3.90.70.10">
    <property type="entry name" value="Cysteine proteinases"/>
    <property type="match status" value="1"/>
</dbReference>
<proteinExistence type="predicted"/>
<evidence type="ECO:0000259" key="2">
    <source>
        <dbReference type="SMART" id="SM00382"/>
    </source>
</evidence>
<accession>A0ABP7N1U3</accession>
<dbReference type="SUPFAM" id="SSF47090">
    <property type="entry name" value="PGBD-like"/>
    <property type="match status" value="1"/>
</dbReference>